<protein>
    <recommendedName>
        <fullName evidence="3">DUF5318 domain-containing protein</fullName>
    </recommendedName>
</protein>
<name>L7LFE9_9ACTN</name>
<organism evidence="1 2">
    <name type="scientific">Gordonia hirsuta DSM 44140 = NBRC 16056</name>
    <dbReference type="NCBI Taxonomy" id="1121927"/>
    <lineage>
        <taxon>Bacteria</taxon>
        <taxon>Bacillati</taxon>
        <taxon>Actinomycetota</taxon>
        <taxon>Actinomycetes</taxon>
        <taxon>Mycobacteriales</taxon>
        <taxon>Gordoniaceae</taxon>
        <taxon>Gordonia</taxon>
    </lineage>
</organism>
<dbReference type="EMBL" id="BANT01000053">
    <property type="protein sequence ID" value="GAC58807.1"/>
    <property type="molecule type" value="Genomic_DNA"/>
</dbReference>
<dbReference type="RefSeq" id="WP_005943539.1">
    <property type="nucleotide sequence ID" value="NZ_ATVK01000027.1"/>
</dbReference>
<proteinExistence type="predicted"/>
<evidence type="ECO:0000313" key="1">
    <source>
        <dbReference type="EMBL" id="GAC58807.1"/>
    </source>
</evidence>
<dbReference type="AlphaFoldDB" id="L7LFE9"/>
<dbReference type="STRING" id="1121927.GOHSU_53_00080"/>
<evidence type="ECO:0008006" key="3">
    <source>
        <dbReference type="Google" id="ProtNLM"/>
    </source>
</evidence>
<keyword evidence="2" id="KW-1185">Reference proteome</keyword>
<accession>L7LFE9</accession>
<dbReference type="eggNOG" id="ENOG5032SMG">
    <property type="taxonomic scope" value="Bacteria"/>
</dbReference>
<dbReference type="Proteomes" id="UP000053405">
    <property type="component" value="Unassembled WGS sequence"/>
</dbReference>
<dbReference type="InterPro" id="IPR035169">
    <property type="entry name" value="DUF5318"/>
</dbReference>
<evidence type="ECO:0000313" key="2">
    <source>
        <dbReference type="Proteomes" id="UP000053405"/>
    </source>
</evidence>
<sequence>MYRQVVDFELARRSKLAQVRSGQIGLDQVCDADPGLLRAAQFHGTGSQRSCPVCRKEPLTEVCWVFGHSLGRASGSARTPTEISRLDGHLGEFAVQVVEVCRTCHWNHLLRSFVAGTTAPSVSRRRAVT</sequence>
<dbReference type="Pfam" id="PF17249">
    <property type="entry name" value="DUF5318"/>
    <property type="match status" value="1"/>
</dbReference>
<comment type="caution">
    <text evidence="1">The sequence shown here is derived from an EMBL/GenBank/DDBJ whole genome shotgun (WGS) entry which is preliminary data.</text>
</comment>
<dbReference type="OrthoDB" id="3531406at2"/>
<gene>
    <name evidence="1" type="ORF">GOHSU_53_00080</name>
</gene>
<reference evidence="1 2" key="1">
    <citation type="submission" date="2012-12" db="EMBL/GenBank/DDBJ databases">
        <title>Whole genome shotgun sequence of Gordonia hirsuta NBRC 16056.</title>
        <authorList>
            <person name="Isaki-Nakamura S."/>
            <person name="Hosoyama A."/>
            <person name="Tsuchikane K."/>
            <person name="Katsumata H."/>
            <person name="Baba S."/>
            <person name="Yamazaki S."/>
            <person name="Fujita N."/>
        </authorList>
    </citation>
    <scope>NUCLEOTIDE SEQUENCE [LARGE SCALE GENOMIC DNA]</scope>
    <source>
        <strain evidence="1 2">NBRC 16056</strain>
    </source>
</reference>